<dbReference type="VEuPathDB" id="FungiDB:BD410DRAFT_729655"/>
<dbReference type="AlphaFoldDB" id="A0A4Y7PS36"/>
<gene>
    <name evidence="1" type="ORF">BD410DRAFT_729655</name>
</gene>
<sequence length="212" mass="24368">MIVGVLQHSRLSLRNNLLSWIPRTNSAYSKFPTVEAEIAYWEQAAGMQRVLSFSDARGGSVQKTSGATKSAKDMGAPVLYYEPRLLPDYRDRQTGRDPNSTEYRIPTKAFVHWHHLVFPERIHPTLAEASEIMKRLSNRDLRQMYKMSRRALKTENLAGCVEVGFNDQSHGRQSPCLDNKHRRKWEKWLLSKGPDVAIIFEGEEEELDDLPV</sequence>
<keyword evidence="2" id="KW-1185">Reference proteome</keyword>
<dbReference type="Proteomes" id="UP000294933">
    <property type="component" value="Unassembled WGS sequence"/>
</dbReference>
<name>A0A4Y7PS36_9AGAM</name>
<organism evidence="1 2">
    <name type="scientific">Rickenella mellea</name>
    <dbReference type="NCBI Taxonomy" id="50990"/>
    <lineage>
        <taxon>Eukaryota</taxon>
        <taxon>Fungi</taxon>
        <taxon>Dikarya</taxon>
        <taxon>Basidiomycota</taxon>
        <taxon>Agaricomycotina</taxon>
        <taxon>Agaricomycetes</taxon>
        <taxon>Hymenochaetales</taxon>
        <taxon>Rickenellaceae</taxon>
        <taxon>Rickenella</taxon>
    </lineage>
</organism>
<reference evidence="1 2" key="1">
    <citation type="submission" date="2018-06" db="EMBL/GenBank/DDBJ databases">
        <title>A transcriptomic atlas of mushroom development highlights an independent origin of complex multicellularity.</title>
        <authorList>
            <consortium name="DOE Joint Genome Institute"/>
            <person name="Krizsan K."/>
            <person name="Almasi E."/>
            <person name="Merenyi Z."/>
            <person name="Sahu N."/>
            <person name="Viragh M."/>
            <person name="Koszo T."/>
            <person name="Mondo S."/>
            <person name="Kiss B."/>
            <person name="Balint B."/>
            <person name="Kues U."/>
            <person name="Barry K."/>
            <person name="Hegedus J.C."/>
            <person name="Henrissat B."/>
            <person name="Johnson J."/>
            <person name="Lipzen A."/>
            <person name="Ohm R."/>
            <person name="Nagy I."/>
            <person name="Pangilinan J."/>
            <person name="Yan J."/>
            <person name="Xiong Y."/>
            <person name="Grigoriev I.V."/>
            <person name="Hibbett D.S."/>
            <person name="Nagy L.G."/>
        </authorList>
    </citation>
    <scope>NUCLEOTIDE SEQUENCE [LARGE SCALE GENOMIC DNA]</scope>
    <source>
        <strain evidence="1 2">SZMC22713</strain>
    </source>
</reference>
<evidence type="ECO:0000313" key="2">
    <source>
        <dbReference type="Proteomes" id="UP000294933"/>
    </source>
</evidence>
<dbReference type="EMBL" id="ML170218">
    <property type="protein sequence ID" value="TDL17672.1"/>
    <property type="molecule type" value="Genomic_DNA"/>
</dbReference>
<accession>A0A4Y7PS36</accession>
<protein>
    <submittedName>
        <fullName evidence="1">Uncharacterized protein</fullName>
    </submittedName>
</protein>
<dbReference type="OrthoDB" id="3243439at2759"/>
<proteinExistence type="predicted"/>
<evidence type="ECO:0000313" key="1">
    <source>
        <dbReference type="EMBL" id="TDL17672.1"/>
    </source>
</evidence>